<organism evidence="41 42">
    <name type="scientific">Hymenochirus boettgeri</name>
    <name type="common">Congo dwarf clawed frog</name>
    <dbReference type="NCBI Taxonomy" id="247094"/>
    <lineage>
        <taxon>Eukaryota</taxon>
        <taxon>Metazoa</taxon>
        <taxon>Chordata</taxon>
        <taxon>Craniata</taxon>
        <taxon>Vertebrata</taxon>
        <taxon>Euteleostomi</taxon>
        <taxon>Amphibia</taxon>
        <taxon>Batrachia</taxon>
        <taxon>Anura</taxon>
        <taxon>Pipoidea</taxon>
        <taxon>Pipidae</taxon>
        <taxon>Pipinae</taxon>
        <taxon>Hymenochirus</taxon>
    </lineage>
</organism>
<evidence type="ECO:0000256" key="12">
    <source>
        <dbReference type="ARBA" id="ARBA00050294"/>
    </source>
</evidence>
<evidence type="ECO:0000256" key="1">
    <source>
        <dbReference type="ARBA" id="ARBA00000208"/>
    </source>
</evidence>
<evidence type="ECO:0000256" key="28">
    <source>
        <dbReference type="ARBA" id="ARBA00052514"/>
    </source>
</evidence>
<comment type="catalytic activity">
    <reaction evidence="33">
        <text>(15Z)-tetracosenamide + H2O = (15Z)-tetracosenoate + NH4(+)</text>
        <dbReference type="Rhea" id="RHEA:63028"/>
        <dbReference type="ChEBI" id="CHEBI:15377"/>
        <dbReference type="ChEBI" id="CHEBI:28938"/>
        <dbReference type="ChEBI" id="CHEBI:32392"/>
        <dbReference type="ChEBI" id="CHEBI:146166"/>
    </reaction>
    <physiologicalReaction direction="left-to-right" evidence="33">
        <dbReference type="Rhea" id="RHEA:63029"/>
    </physiologicalReaction>
</comment>
<proteinExistence type="inferred from homology"/>
<comment type="catalytic activity">
    <reaction evidence="32">
        <text>(8Z,11Z,14Z)-eicosatrienamide + H2O = (8Z,11Z,14Z)-eicosatrienoate + NH4(+)</text>
        <dbReference type="Rhea" id="RHEA:62996"/>
        <dbReference type="ChEBI" id="CHEBI:15377"/>
        <dbReference type="ChEBI" id="CHEBI:28938"/>
        <dbReference type="ChEBI" id="CHEBI:71589"/>
        <dbReference type="ChEBI" id="CHEBI:146163"/>
    </reaction>
    <physiologicalReaction direction="left-to-right" evidence="32">
        <dbReference type="Rhea" id="RHEA:62997"/>
    </physiologicalReaction>
</comment>
<evidence type="ECO:0000313" key="42">
    <source>
        <dbReference type="Proteomes" id="UP000812440"/>
    </source>
</evidence>
<feature type="transmembrane region" description="Helical" evidence="39">
    <location>
        <begin position="20"/>
        <end position="37"/>
    </location>
</feature>
<comment type="catalytic activity">
    <reaction evidence="21">
        <text>N-tetracosanoyl-taurine + H2O = tetracosanoate + taurine</text>
        <dbReference type="Rhea" id="RHEA:63140"/>
        <dbReference type="ChEBI" id="CHEBI:15377"/>
        <dbReference type="ChEBI" id="CHEBI:31014"/>
        <dbReference type="ChEBI" id="CHEBI:132049"/>
        <dbReference type="ChEBI" id="CHEBI:507393"/>
    </reaction>
    <physiologicalReaction direction="left-to-right" evidence="21">
        <dbReference type="Rhea" id="RHEA:63141"/>
    </physiologicalReaction>
</comment>
<evidence type="ECO:0000256" key="33">
    <source>
        <dbReference type="ARBA" id="ARBA00052906"/>
    </source>
</evidence>
<keyword evidence="6" id="KW-0442">Lipid degradation</keyword>
<keyword evidence="5" id="KW-0378">Hydrolase</keyword>
<feature type="active site" description="Charge relay system" evidence="38">
    <location>
        <position position="203"/>
    </location>
</feature>
<evidence type="ECO:0000256" key="5">
    <source>
        <dbReference type="ARBA" id="ARBA00022801"/>
    </source>
</evidence>
<dbReference type="Proteomes" id="UP000812440">
    <property type="component" value="Chromosome 4"/>
</dbReference>
<evidence type="ECO:0000256" key="11">
    <source>
        <dbReference type="ARBA" id="ARBA00048606"/>
    </source>
</evidence>
<evidence type="ECO:0000256" key="34">
    <source>
        <dbReference type="ARBA" id="ARBA00073178"/>
    </source>
</evidence>
<evidence type="ECO:0000256" key="29">
    <source>
        <dbReference type="ARBA" id="ARBA00052634"/>
    </source>
</evidence>
<comment type="catalytic activity">
    <reaction evidence="23">
        <text>N-(9Z-octadecenoyl)-taurine + H2O = taurine + (9Z)-octadecenoate</text>
        <dbReference type="Rhea" id="RHEA:63148"/>
        <dbReference type="ChEBI" id="CHEBI:15377"/>
        <dbReference type="ChEBI" id="CHEBI:30823"/>
        <dbReference type="ChEBI" id="CHEBI:146191"/>
        <dbReference type="ChEBI" id="CHEBI:507393"/>
    </reaction>
    <physiologicalReaction direction="left-to-right" evidence="23">
        <dbReference type="Rhea" id="RHEA:63149"/>
    </physiologicalReaction>
</comment>
<evidence type="ECO:0000256" key="4">
    <source>
        <dbReference type="ARBA" id="ARBA00022553"/>
    </source>
</evidence>
<dbReference type="GO" id="GO:0009062">
    <property type="term" value="P:fatty acid catabolic process"/>
    <property type="evidence" value="ECO:0007669"/>
    <property type="project" value="TreeGrafter"/>
</dbReference>
<keyword evidence="39" id="KW-1133">Transmembrane helix</keyword>
<evidence type="ECO:0000256" key="36">
    <source>
        <dbReference type="ARBA" id="ARBA00077157"/>
    </source>
</evidence>
<evidence type="ECO:0000256" key="13">
    <source>
        <dbReference type="ARBA" id="ARBA00050403"/>
    </source>
</evidence>
<comment type="catalytic activity">
    <reaction evidence="27">
        <text>(6Z)-octadecenamide + H2O = (6Z)-octadecenoate + NH4(+)</text>
        <dbReference type="Rhea" id="RHEA:63008"/>
        <dbReference type="ChEBI" id="CHEBI:15377"/>
        <dbReference type="ChEBI" id="CHEBI:28938"/>
        <dbReference type="ChEBI" id="CHEBI:32375"/>
        <dbReference type="ChEBI" id="CHEBI:146168"/>
    </reaction>
    <physiologicalReaction direction="left-to-right" evidence="27">
        <dbReference type="Rhea" id="RHEA:63009"/>
    </physiologicalReaction>
</comment>
<evidence type="ECO:0000256" key="2">
    <source>
        <dbReference type="ARBA" id="ARBA00009199"/>
    </source>
</evidence>
<evidence type="ECO:0000256" key="37">
    <source>
        <dbReference type="ARBA" id="ARBA00077216"/>
    </source>
</evidence>
<dbReference type="InterPro" id="IPR023631">
    <property type="entry name" value="Amidase_dom"/>
</dbReference>
<evidence type="ECO:0000256" key="18">
    <source>
        <dbReference type="ARBA" id="ARBA00051311"/>
    </source>
</evidence>
<feature type="active site" description="Charge relay system" evidence="38">
    <location>
        <position position="150"/>
    </location>
</feature>
<gene>
    <name evidence="41" type="ORF">GDO86_007880</name>
</gene>
<comment type="catalytic activity">
    <reaction evidence="24">
        <text>(9Z,12Z,15Z)-octadecatrienamide + H2O = (9Z,12Z,15Z)-octadecatrienoate + NH4(+)</text>
        <dbReference type="Rhea" id="RHEA:62976"/>
        <dbReference type="ChEBI" id="CHEBI:15377"/>
        <dbReference type="ChEBI" id="CHEBI:28938"/>
        <dbReference type="ChEBI" id="CHEBI:32387"/>
        <dbReference type="ChEBI" id="CHEBI:142684"/>
    </reaction>
    <physiologicalReaction direction="left-to-right" evidence="24">
        <dbReference type="Rhea" id="RHEA:62977"/>
    </physiologicalReaction>
</comment>
<comment type="catalytic activity">
    <reaction evidence="18">
        <text>(11Z)-eicosenamide + H2O = (11Z)-eicosenoate + NH4(+)</text>
        <dbReference type="Rhea" id="RHEA:63120"/>
        <dbReference type="ChEBI" id="CHEBI:15377"/>
        <dbReference type="ChEBI" id="CHEBI:28938"/>
        <dbReference type="ChEBI" id="CHEBI:32426"/>
        <dbReference type="ChEBI" id="CHEBI:146167"/>
    </reaction>
    <physiologicalReaction direction="left-to-right" evidence="18">
        <dbReference type="Rhea" id="RHEA:63121"/>
    </physiologicalReaction>
</comment>
<comment type="catalytic activity">
    <reaction evidence="12">
        <text>N-(5Z,8Z,11Z,14Z-eicosatetraenoyl)-L-serine + H2O = (5Z,8Z,11Z,14Z)-eicosatetraenoate + L-serine</text>
        <dbReference type="Rhea" id="RHEA:64116"/>
        <dbReference type="ChEBI" id="CHEBI:15377"/>
        <dbReference type="ChEBI" id="CHEBI:32395"/>
        <dbReference type="ChEBI" id="CHEBI:33384"/>
        <dbReference type="ChEBI" id="CHEBI:149697"/>
    </reaction>
    <physiologicalReaction direction="left-to-right" evidence="12">
        <dbReference type="Rhea" id="RHEA:64117"/>
    </physiologicalReaction>
</comment>
<comment type="caution">
    <text evidence="41">The sequence shown here is derived from an EMBL/GenBank/DDBJ whole genome shotgun (WGS) entry which is preliminary data.</text>
</comment>
<comment type="catalytic activity">
    <reaction evidence="31">
        <text>(11Z,14Z,17Z)-eicosatrienamide + H2O = (11Z,14Z,17Z)-eicosatrienoate + NH4(+)</text>
        <dbReference type="Rhea" id="RHEA:63000"/>
        <dbReference type="ChEBI" id="CHEBI:15377"/>
        <dbReference type="ChEBI" id="CHEBI:28938"/>
        <dbReference type="ChEBI" id="CHEBI:77223"/>
        <dbReference type="ChEBI" id="CHEBI:146164"/>
    </reaction>
    <physiologicalReaction direction="left-to-right" evidence="31">
        <dbReference type="Rhea" id="RHEA:63001"/>
    </physiologicalReaction>
</comment>
<name>A0A8T2IZB4_9PIPI</name>
<dbReference type="AlphaFoldDB" id="A0A8T2IZB4"/>
<comment type="catalytic activity">
    <reaction evidence="17">
        <text>(5Z,8Z,11Z,14Z)-eicosatetraenamide + H2O = (5Z,8Z,11Z,14Z)-eicosatetraenoate + NH4(+)</text>
        <dbReference type="Rhea" id="RHEA:63016"/>
        <dbReference type="ChEBI" id="CHEBI:15377"/>
        <dbReference type="ChEBI" id="CHEBI:28938"/>
        <dbReference type="ChEBI" id="CHEBI:32395"/>
        <dbReference type="ChEBI" id="CHEBI:137830"/>
    </reaction>
    <physiologicalReaction direction="left-to-right" evidence="17">
        <dbReference type="Rhea" id="RHEA:63017"/>
    </physiologicalReaction>
</comment>
<comment type="catalytic activity">
    <reaction evidence="13">
        <text>(11Z,14Z)-eicosadienamide + H2O = (11Z,14Z)-eicosadienoate + NH4(+)</text>
        <dbReference type="Rhea" id="RHEA:63004"/>
        <dbReference type="ChEBI" id="CHEBI:15377"/>
        <dbReference type="ChEBI" id="CHEBI:28938"/>
        <dbReference type="ChEBI" id="CHEBI:77220"/>
        <dbReference type="ChEBI" id="CHEBI:146165"/>
    </reaction>
    <physiologicalReaction direction="left-to-right" evidence="13">
        <dbReference type="Rhea" id="RHEA:63005"/>
    </physiologicalReaction>
</comment>
<comment type="catalytic activity">
    <reaction evidence="15">
        <text>tetradecamide + H2O = tetradecanoate + NH4(+)</text>
        <dbReference type="Rhea" id="RHEA:62992"/>
        <dbReference type="ChEBI" id="CHEBI:15377"/>
        <dbReference type="ChEBI" id="CHEBI:28938"/>
        <dbReference type="ChEBI" id="CHEBI:30807"/>
        <dbReference type="ChEBI" id="CHEBI:137125"/>
    </reaction>
    <physiologicalReaction direction="left-to-right" evidence="15">
        <dbReference type="Rhea" id="RHEA:62993"/>
    </physiologicalReaction>
</comment>
<dbReference type="EC" id="3.5.1.99" evidence="3"/>
<dbReference type="FunFam" id="3.90.1300.10:FF:000001">
    <property type="entry name" value="Fatty-acid amide hydrolase 1"/>
    <property type="match status" value="1"/>
</dbReference>
<feature type="active site" description="Acyl-ester intermediate" evidence="38">
    <location>
        <position position="227"/>
    </location>
</feature>
<dbReference type="GO" id="GO:0004040">
    <property type="term" value="F:amidase activity"/>
    <property type="evidence" value="ECO:0007669"/>
    <property type="project" value="TreeGrafter"/>
</dbReference>
<comment type="catalytic activity">
    <reaction evidence="16">
        <text>N-(15Z-tetracosenoyl)-ethanolamine + H2O = (15Z)-tetracosenoate + ethanolamine</text>
        <dbReference type="Rhea" id="RHEA:63144"/>
        <dbReference type="ChEBI" id="CHEBI:15377"/>
        <dbReference type="ChEBI" id="CHEBI:32392"/>
        <dbReference type="ChEBI" id="CHEBI:57603"/>
        <dbReference type="ChEBI" id="CHEBI:146187"/>
    </reaction>
    <physiologicalReaction direction="left-to-right" evidence="16">
        <dbReference type="Rhea" id="RHEA:63145"/>
    </physiologicalReaction>
</comment>
<dbReference type="Gene3D" id="3.90.1300.10">
    <property type="entry name" value="Amidase signature (AS) domain"/>
    <property type="match status" value="1"/>
</dbReference>
<evidence type="ECO:0000256" key="24">
    <source>
        <dbReference type="ARBA" id="ARBA00052337"/>
    </source>
</evidence>
<evidence type="ECO:0000256" key="8">
    <source>
        <dbReference type="ARBA" id="ARBA00047450"/>
    </source>
</evidence>
<evidence type="ECO:0000256" key="15">
    <source>
        <dbReference type="ARBA" id="ARBA00050766"/>
    </source>
</evidence>
<evidence type="ECO:0000256" key="35">
    <source>
        <dbReference type="ARBA" id="ARBA00077111"/>
    </source>
</evidence>
<evidence type="ECO:0000256" key="16">
    <source>
        <dbReference type="ARBA" id="ARBA00050992"/>
    </source>
</evidence>
<evidence type="ECO:0000256" key="21">
    <source>
        <dbReference type="ARBA" id="ARBA00051492"/>
    </source>
</evidence>
<comment type="catalytic activity">
    <reaction evidence="9">
        <text>2-(5Z,8Z,11Z,14Z-eicosatetraenoyl)-glycerol + H2O = glycerol + (5Z,8Z,11Z,14Z)-eicosatetraenoate + H(+)</text>
        <dbReference type="Rhea" id="RHEA:26132"/>
        <dbReference type="ChEBI" id="CHEBI:15377"/>
        <dbReference type="ChEBI" id="CHEBI:15378"/>
        <dbReference type="ChEBI" id="CHEBI:17754"/>
        <dbReference type="ChEBI" id="CHEBI:32395"/>
        <dbReference type="ChEBI" id="CHEBI:52392"/>
    </reaction>
    <physiologicalReaction direction="left-to-right" evidence="9">
        <dbReference type="Rhea" id="RHEA:26133"/>
    </physiologicalReaction>
</comment>
<comment type="catalytic activity">
    <reaction evidence="1">
        <text>(9Z)-octadecenamide + H2O = (9Z)-octadecenoate + NH4(+)</text>
        <dbReference type="Rhea" id="RHEA:26506"/>
        <dbReference type="ChEBI" id="CHEBI:15377"/>
        <dbReference type="ChEBI" id="CHEBI:28938"/>
        <dbReference type="ChEBI" id="CHEBI:30823"/>
        <dbReference type="ChEBI" id="CHEBI:116314"/>
        <dbReference type="EC" id="3.5.1.99"/>
    </reaction>
    <physiologicalReaction direction="left-to-right" evidence="1">
        <dbReference type="Rhea" id="RHEA:26507"/>
    </physiologicalReaction>
</comment>
<evidence type="ECO:0000256" key="32">
    <source>
        <dbReference type="ARBA" id="ARBA00052857"/>
    </source>
</evidence>
<comment type="catalytic activity">
    <reaction evidence="29">
        <text>N-tricosanoyl-taurine + H2O = tricosanoate + taurine</text>
        <dbReference type="Rhea" id="RHEA:63164"/>
        <dbReference type="ChEBI" id="CHEBI:15377"/>
        <dbReference type="ChEBI" id="CHEBI:79007"/>
        <dbReference type="ChEBI" id="CHEBI:146197"/>
        <dbReference type="ChEBI" id="CHEBI:507393"/>
    </reaction>
    <physiologicalReaction direction="left-to-right" evidence="29">
        <dbReference type="Rhea" id="RHEA:63165"/>
    </physiologicalReaction>
</comment>
<comment type="catalytic activity">
    <reaction evidence="28">
        <text>N-(15Z-tetracosenoyl)-taurine + H2O = (15Z)-tetracosenoate + taurine</text>
        <dbReference type="Rhea" id="RHEA:63160"/>
        <dbReference type="ChEBI" id="CHEBI:15377"/>
        <dbReference type="ChEBI" id="CHEBI:32392"/>
        <dbReference type="ChEBI" id="CHEBI:146198"/>
        <dbReference type="ChEBI" id="CHEBI:507393"/>
    </reaction>
    <physiologicalReaction direction="left-to-right" evidence="28">
        <dbReference type="Rhea" id="RHEA:63161"/>
    </physiologicalReaction>
</comment>
<comment type="catalytic activity">
    <reaction evidence="22">
        <text>N-docosanoyl-taurine + H2O = docosanoate + taurine</text>
        <dbReference type="Rhea" id="RHEA:63156"/>
        <dbReference type="ChEBI" id="CHEBI:15377"/>
        <dbReference type="ChEBI" id="CHEBI:23858"/>
        <dbReference type="ChEBI" id="CHEBI:146196"/>
        <dbReference type="ChEBI" id="CHEBI:507393"/>
    </reaction>
    <physiologicalReaction direction="left-to-right" evidence="22">
        <dbReference type="Rhea" id="RHEA:63157"/>
    </physiologicalReaction>
</comment>
<evidence type="ECO:0000256" key="7">
    <source>
        <dbReference type="ARBA" id="ARBA00023098"/>
    </source>
</evidence>
<keyword evidence="4" id="KW-0597">Phosphoprotein</keyword>
<comment type="catalytic activity">
    <reaction evidence="25">
        <text>(9Z,12Z)-octadecadienamide + H2O = (9Z,12Z)-octadecadienoate + NH4(+)</text>
        <dbReference type="Rhea" id="RHEA:63020"/>
        <dbReference type="ChEBI" id="CHEBI:15377"/>
        <dbReference type="ChEBI" id="CHEBI:28938"/>
        <dbReference type="ChEBI" id="CHEBI:30245"/>
        <dbReference type="ChEBI" id="CHEBI:82984"/>
    </reaction>
    <physiologicalReaction direction="left-to-right" evidence="25">
        <dbReference type="Rhea" id="RHEA:63021"/>
    </physiologicalReaction>
</comment>
<keyword evidence="39" id="KW-0472">Membrane</keyword>
<evidence type="ECO:0000256" key="30">
    <source>
        <dbReference type="ARBA" id="ARBA00052709"/>
    </source>
</evidence>
<sequence length="538" mass="59925">MQSEKLHKFLFDYEVELKVVAALGFCFAVSLYGMRWVKKKMILKRISKERKRRESSLQYMEQMVEKFKKQNPDMSLQEILNLSLPELTKKVEDGSIPPDGVLYSYVAKALEVNKDVNCVTVFMSDCETQLQDVKKRKQKGLLYGIPVSIKEHVGYQVICFKKQGAVIFVKTNVPQTLISFETSNPIYGHTVNPHNHKKGASGSTGGEGALIGGGGSVLGIGTDLGGSIRVPASFCGIAGFKPTTKRLSIQGVRPCIDGLLSVQLCIGPMARDVDSLALCMKALLCDEMFKLDPTVPPLLFNEEVYLTSKPLRIGYYETDGFTLPNPAMKRVLLETKTLLEEAGHTLIPFKPPQIDYMLNELFIKALLGDGGQTLHEKFKNNVADPHLKEMAFLCSIPSAVKKILSLILRTFEYQTKFIAEWRKLKLDVLLAPMLGPAFNTGYPGKLLVTGSYTMLFNIIEFPAGVVPVGSVTKTDEEELSHYKGHYNDILDKLFKKAVEGGVGLPLSVQCVALPYQDELCLRFMKEVETLHQNKKKKA</sequence>
<accession>A0A8T2IZB4</accession>
<evidence type="ECO:0000256" key="17">
    <source>
        <dbReference type="ARBA" id="ARBA00051200"/>
    </source>
</evidence>
<protein>
    <recommendedName>
        <fullName evidence="34">Fatty-acid amide hydrolase 1</fullName>
        <ecNumber evidence="3">3.5.1.99</ecNumber>
    </recommendedName>
    <alternativeName>
        <fullName evidence="37">Anandamide amidohydrolase 1</fullName>
    </alternativeName>
    <alternativeName>
        <fullName evidence="35">Fatty acid ester hydrolase</fullName>
    </alternativeName>
    <alternativeName>
        <fullName evidence="36">Oleamide hydrolase 1</fullName>
    </alternativeName>
</protein>
<dbReference type="InterPro" id="IPR036928">
    <property type="entry name" value="AS_sf"/>
</dbReference>
<evidence type="ECO:0000256" key="27">
    <source>
        <dbReference type="ARBA" id="ARBA00052512"/>
    </source>
</evidence>
<evidence type="ECO:0000256" key="10">
    <source>
        <dbReference type="ARBA" id="ARBA00048052"/>
    </source>
</evidence>
<dbReference type="GO" id="GO:0017064">
    <property type="term" value="F:fatty acid amide hydrolase activity"/>
    <property type="evidence" value="ECO:0007669"/>
    <property type="project" value="UniProtKB-EC"/>
</dbReference>
<comment type="catalytic activity">
    <reaction evidence="14">
        <text>1-O-methyl-(5Z,8Z,11Z,14Z)-eicosatetraenoate + H2O = methanol + (5Z,8Z,11Z,14Z)-eicosatetraenoate + H(+)</text>
        <dbReference type="Rhea" id="RHEA:63052"/>
        <dbReference type="ChEBI" id="CHEBI:15377"/>
        <dbReference type="ChEBI" id="CHEBI:15378"/>
        <dbReference type="ChEBI" id="CHEBI:17790"/>
        <dbReference type="ChEBI" id="CHEBI:32395"/>
        <dbReference type="ChEBI" id="CHEBI:78033"/>
    </reaction>
    <physiologicalReaction direction="left-to-right" evidence="14">
        <dbReference type="Rhea" id="RHEA:63053"/>
    </physiologicalReaction>
</comment>
<comment type="catalytic activity">
    <reaction evidence="8">
        <text>(9Z)-octadecenoate + glycine = N-(9Z-octadecenoyl)glycine + H2O</text>
        <dbReference type="Rhea" id="RHEA:51316"/>
        <dbReference type="ChEBI" id="CHEBI:15377"/>
        <dbReference type="ChEBI" id="CHEBI:30823"/>
        <dbReference type="ChEBI" id="CHEBI:57305"/>
        <dbReference type="ChEBI" id="CHEBI:133992"/>
    </reaction>
    <physiologicalReaction direction="right-to-left" evidence="8">
        <dbReference type="Rhea" id="RHEA:51318"/>
    </physiologicalReaction>
</comment>
<evidence type="ECO:0000256" key="9">
    <source>
        <dbReference type="ARBA" id="ARBA00047476"/>
    </source>
</evidence>
<dbReference type="InterPro" id="IPR052096">
    <property type="entry name" value="Endocannabinoid_amidase"/>
</dbReference>
<comment type="catalytic activity">
    <reaction evidence="20">
        <text>N-octadecanoyl ethanolamine + H2O = octadecanoate + ethanolamine</text>
        <dbReference type="Rhea" id="RHEA:63124"/>
        <dbReference type="ChEBI" id="CHEBI:15377"/>
        <dbReference type="ChEBI" id="CHEBI:25629"/>
        <dbReference type="ChEBI" id="CHEBI:57603"/>
        <dbReference type="ChEBI" id="CHEBI:85299"/>
    </reaction>
    <physiologicalReaction direction="left-to-right" evidence="20">
        <dbReference type="Rhea" id="RHEA:63125"/>
    </physiologicalReaction>
</comment>
<evidence type="ECO:0000256" key="23">
    <source>
        <dbReference type="ARBA" id="ARBA00052289"/>
    </source>
</evidence>
<dbReference type="PIRSF" id="PIRSF001221">
    <property type="entry name" value="Amidase_fungi"/>
    <property type="match status" value="1"/>
</dbReference>
<comment type="catalytic activity">
    <reaction evidence="19">
        <text>N-(9Z-hexadecenoyl) ethanolamine + H2O = (9Z)-hexadecenoate + ethanolamine</text>
        <dbReference type="Rhea" id="RHEA:35563"/>
        <dbReference type="ChEBI" id="CHEBI:15377"/>
        <dbReference type="ChEBI" id="CHEBI:32372"/>
        <dbReference type="ChEBI" id="CHEBI:57603"/>
        <dbReference type="ChEBI" id="CHEBI:71465"/>
    </reaction>
    <physiologicalReaction direction="left-to-right" evidence="19">
        <dbReference type="Rhea" id="RHEA:35564"/>
    </physiologicalReaction>
</comment>
<evidence type="ECO:0000256" key="6">
    <source>
        <dbReference type="ARBA" id="ARBA00022963"/>
    </source>
</evidence>
<comment type="similarity">
    <text evidence="2">Belongs to the amidase family.</text>
</comment>
<dbReference type="Pfam" id="PF01425">
    <property type="entry name" value="Amidase"/>
    <property type="match status" value="1"/>
</dbReference>
<evidence type="ECO:0000256" key="39">
    <source>
        <dbReference type="SAM" id="Phobius"/>
    </source>
</evidence>
<evidence type="ECO:0000256" key="31">
    <source>
        <dbReference type="ARBA" id="ARBA00052818"/>
    </source>
</evidence>
<dbReference type="PANTHER" id="PTHR45847:SF8">
    <property type="entry name" value="FATTY ACID AMIDE HYDROLASE-RELATED"/>
    <property type="match status" value="1"/>
</dbReference>
<reference evidence="41" key="1">
    <citation type="thesis" date="2020" institute="ProQuest LLC" country="789 East Eisenhower Parkway, Ann Arbor, MI, USA">
        <title>Comparative Genomics and Chromosome Evolution.</title>
        <authorList>
            <person name="Mudd A.B."/>
        </authorList>
    </citation>
    <scope>NUCLEOTIDE SEQUENCE</scope>
    <source>
        <strain evidence="41">Female2</strain>
        <tissue evidence="41">Blood</tissue>
    </source>
</reference>
<evidence type="ECO:0000256" key="25">
    <source>
        <dbReference type="ARBA" id="ARBA00052426"/>
    </source>
</evidence>
<comment type="catalytic activity">
    <reaction evidence="26">
        <text>N-docosanoyl-ethanolamine + H2O = docosanoate + ethanolamine</text>
        <dbReference type="Rhea" id="RHEA:63128"/>
        <dbReference type="ChEBI" id="CHEBI:15377"/>
        <dbReference type="ChEBI" id="CHEBI:23858"/>
        <dbReference type="ChEBI" id="CHEBI:57603"/>
        <dbReference type="ChEBI" id="CHEBI:146186"/>
    </reaction>
    <physiologicalReaction direction="left-to-right" evidence="26">
        <dbReference type="Rhea" id="RHEA:63129"/>
    </physiologicalReaction>
</comment>
<feature type="domain" description="Amidase" evidence="40">
    <location>
        <begin position="160"/>
        <end position="521"/>
    </location>
</feature>
<keyword evidence="42" id="KW-1185">Reference proteome</keyword>
<comment type="catalytic activity">
    <reaction evidence="11">
        <text>N-(5Z,8Z,11Z,14Z-eicosatetraenoyl)-ethanolamine + H2O = ethanolamine + (5Z,8Z,11Z,14Z)-eicosatetraenoate</text>
        <dbReference type="Rhea" id="RHEA:26136"/>
        <dbReference type="ChEBI" id="CHEBI:2700"/>
        <dbReference type="ChEBI" id="CHEBI:15377"/>
        <dbReference type="ChEBI" id="CHEBI:32395"/>
        <dbReference type="ChEBI" id="CHEBI:57603"/>
        <dbReference type="EC" id="3.5.1.99"/>
    </reaction>
    <physiologicalReaction direction="left-to-right" evidence="11">
        <dbReference type="Rhea" id="RHEA:26137"/>
    </physiologicalReaction>
</comment>
<comment type="catalytic activity">
    <reaction evidence="10">
        <text>N-(9Z-octadecenoyl) ethanolamine + H2O = ethanolamine + (9Z)-octadecenoate</text>
        <dbReference type="Rhea" id="RHEA:45060"/>
        <dbReference type="ChEBI" id="CHEBI:15377"/>
        <dbReference type="ChEBI" id="CHEBI:30823"/>
        <dbReference type="ChEBI" id="CHEBI:57603"/>
        <dbReference type="ChEBI" id="CHEBI:71466"/>
    </reaction>
    <physiologicalReaction direction="left-to-right" evidence="10">
        <dbReference type="Rhea" id="RHEA:45061"/>
    </physiologicalReaction>
</comment>
<dbReference type="OrthoDB" id="6428749at2759"/>
<keyword evidence="39" id="KW-0812">Transmembrane</keyword>
<dbReference type="PANTHER" id="PTHR45847">
    <property type="entry name" value="FATTY ACID AMIDE HYDROLASE"/>
    <property type="match status" value="1"/>
</dbReference>
<evidence type="ECO:0000256" key="3">
    <source>
        <dbReference type="ARBA" id="ARBA00012112"/>
    </source>
</evidence>
<evidence type="ECO:0000313" key="41">
    <source>
        <dbReference type="EMBL" id="KAG8436963.1"/>
    </source>
</evidence>
<dbReference type="SUPFAM" id="SSF75304">
    <property type="entry name" value="Amidase signature (AS) enzymes"/>
    <property type="match status" value="1"/>
</dbReference>
<evidence type="ECO:0000256" key="19">
    <source>
        <dbReference type="ARBA" id="ARBA00051346"/>
    </source>
</evidence>
<evidence type="ECO:0000259" key="40">
    <source>
        <dbReference type="Pfam" id="PF01425"/>
    </source>
</evidence>
<evidence type="ECO:0000256" key="26">
    <source>
        <dbReference type="ARBA" id="ARBA00052458"/>
    </source>
</evidence>
<evidence type="ECO:0000256" key="20">
    <source>
        <dbReference type="ARBA" id="ARBA00051454"/>
    </source>
</evidence>
<evidence type="ECO:0000256" key="14">
    <source>
        <dbReference type="ARBA" id="ARBA00050481"/>
    </source>
</evidence>
<keyword evidence="7" id="KW-0443">Lipid metabolism</keyword>
<comment type="catalytic activity">
    <reaction evidence="30">
        <text>N-(5Z,8Z,11Z,14Z)-eicosatetraenoyl-glycine + H2O = (5Z,8Z,11Z,14Z)-eicosatetraenoate + glycine</text>
        <dbReference type="Rhea" id="RHEA:64108"/>
        <dbReference type="ChEBI" id="CHEBI:15377"/>
        <dbReference type="ChEBI" id="CHEBI:32395"/>
        <dbReference type="ChEBI" id="CHEBI:57305"/>
        <dbReference type="ChEBI" id="CHEBI:59002"/>
    </reaction>
    <physiologicalReaction direction="left-to-right" evidence="30">
        <dbReference type="Rhea" id="RHEA:64109"/>
    </physiologicalReaction>
</comment>
<evidence type="ECO:0000256" key="38">
    <source>
        <dbReference type="PIRSR" id="PIRSR001221-1"/>
    </source>
</evidence>
<evidence type="ECO:0000256" key="22">
    <source>
        <dbReference type="ARBA" id="ARBA00051914"/>
    </source>
</evidence>
<dbReference type="EMBL" id="JAACNH010000007">
    <property type="protein sequence ID" value="KAG8436963.1"/>
    <property type="molecule type" value="Genomic_DNA"/>
</dbReference>